<protein>
    <submittedName>
        <fullName evidence="1">Uncharacterized protein</fullName>
    </submittedName>
</protein>
<accession>Q96Z58</accession>
<dbReference type="AlphaFoldDB" id="Q96Z58"/>
<dbReference type="Proteomes" id="UP000001015">
    <property type="component" value="Chromosome"/>
</dbReference>
<keyword evidence="2" id="KW-1185">Reference proteome</keyword>
<organism evidence="1 2">
    <name type="scientific">Sulfurisphaera tokodaii (strain DSM 16993 / JCM 10545 / NBRC 100140 / 7)</name>
    <name type="common">Sulfolobus tokodaii</name>
    <dbReference type="NCBI Taxonomy" id="273063"/>
    <lineage>
        <taxon>Archaea</taxon>
        <taxon>Thermoproteota</taxon>
        <taxon>Thermoprotei</taxon>
        <taxon>Sulfolobales</taxon>
        <taxon>Sulfolobaceae</taxon>
        <taxon>Sulfurisphaera</taxon>
    </lineage>
</organism>
<proteinExistence type="predicted"/>
<reference evidence="2" key="1">
    <citation type="journal article" date="2001" name="DNA Res.">
        <title>Complete genome sequence of an aerobic thermoacidophilic Crenarchaeon, Sulfolobus tokodaii strain7.</title>
        <authorList>
            <person name="Kawarabayasi Y."/>
            <person name="Hino Y."/>
            <person name="Horikawa H."/>
            <person name="Jin-no K."/>
            <person name="Takahashi M."/>
            <person name="Sekine M."/>
            <person name="Baba S."/>
            <person name="Ankai A."/>
            <person name="Kosugi H."/>
            <person name="Hosoyama A."/>
            <person name="Fukui S."/>
            <person name="Nagai Y."/>
            <person name="Nishijima K."/>
            <person name="Otsuka R."/>
            <person name="Nakazawa H."/>
            <person name="Takamiya M."/>
            <person name="Kato Y."/>
            <person name="Yoshizawa T."/>
            <person name="Tanaka T."/>
            <person name="Kudoh Y."/>
            <person name="Yamazaki J."/>
            <person name="Kushida N."/>
            <person name="Oguchi A."/>
            <person name="Aoki K."/>
            <person name="Masuda S."/>
            <person name="Yanagii M."/>
            <person name="Nishimura M."/>
            <person name="Yamagishi A."/>
            <person name="Oshima T."/>
            <person name="Kikuchi H."/>
        </authorList>
    </citation>
    <scope>NUCLEOTIDE SEQUENCE [LARGE SCALE GENOMIC DNA]</scope>
    <source>
        <strain evidence="2">DSM 16993 / JCM 10545 / NBRC 100140 / 7</strain>
    </source>
</reference>
<name>Q96Z58_SULTO</name>
<evidence type="ECO:0000313" key="1">
    <source>
        <dbReference type="EMBL" id="BAB67068.1"/>
    </source>
</evidence>
<sequence length="57" mass="6831">MLHYLSYILHVMMQLFFSCSLKILLRQKLCLIKLLAHSYAATLLKTYKSFFPYLLLF</sequence>
<dbReference type="KEGG" id="sto:STK_19725"/>
<dbReference type="EMBL" id="BA000023">
    <property type="protein sequence ID" value="BAB67068.1"/>
    <property type="molecule type" value="Genomic_DNA"/>
</dbReference>
<evidence type="ECO:0000313" key="2">
    <source>
        <dbReference type="Proteomes" id="UP000001015"/>
    </source>
</evidence>
<gene>
    <name evidence="1" type="ordered locus">STK_19725</name>
    <name evidence="1" type="ORF">STS210</name>
</gene>